<dbReference type="AlphaFoldDB" id="A0A4Q1SJV3"/>
<sequence length="298" mass="33733">MNTMLIYTGIKRLALGEQEEIFLADGLKLVKPNPLLLSGRMRYAQSEREYDEAEEASHYLVYSYEDFPVVRGREEPKDHNAMFYGSLMALQIVKPVCTLGFVYRGTHYGEDSMHTAIEHMPPMHVGEWASRKTFDRACLSEAIAFIPRVQAALTGASVPEKNAITALQLGLETYAYHQYIAGLLWVIGMEAIFDSESKNDFSDKLCKLLGADTRVFPDWNNVPNPPHWTVKGIALDLYMFRSKLAHGVDLRQAAQDKKTPVDLLKMVQLHGYSQERSHARVLCEAACYLLCRVIQLSI</sequence>
<name>A0A4Q1SJV3_9BACT</name>
<dbReference type="OrthoDB" id="109542at2"/>
<dbReference type="EMBL" id="SDMK01000001">
    <property type="protein sequence ID" value="RXS97723.1"/>
    <property type="molecule type" value="Genomic_DNA"/>
</dbReference>
<keyword evidence="2" id="KW-1185">Reference proteome</keyword>
<accession>A0A4Q1SJV3</accession>
<gene>
    <name evidence="1" type="ORF">ESZ00_07590</name>
</gene>
<evidence type="ECO:0008006" key="3">
    <source>
        <dbReference type="Google" id="ProtNLM"/>
    </source>
</evidence>
<evidence type="ECO:0000313" key="1">
    <source>
        <dbReference type="EMBL" id="RXS97723.1"/>
    </source>
</evidence>
<organism evidence="1 2">
    <name type="scientific">Silvibacterium dinghuense</name>
    <dbReference type="NCBI Taxonomy" id="1560006"/>
    <lineage>
        <taxon>Bacteria</taxon>
        <taxon>Pseudomonadati</taxon>
        <taxon>Acidobacteriota</taxon>
        <taxon>Terriglobia</taxon>
        <taxon>Terriglobales</taxon>
        <taxon>Acidobacteriaceae</taxon>
        <taxon>Silvibacterium</taxon>
    </lineage>
</organism>
<reference evidence="1 2" key="1">
    <citation type="journal article" date="2016" name="Int. J. Syst. Evol. Microbiol.">
        <title>Acidipila dinghuensis sp. nov., an acidobacterium isolated from forest soil.</title>
        <authorList>
            <person name="Jiang Y.W."/>
            <person name="Wang J."/>
            <person name="Chen M.H."/>
            <person name="Lv Y.Y."/>
            <person name="Qiu L.H."/>
        </authorList>
    </citation>
    <scope>NUCLEOTIDE SEQUENCE [LARGE SCALE GENOMIC DNA]</scope>
    <source>
        <strain evidence="1 2">DHOF10</strain>
    </source>
</reference>
<dbReference type="Proteomes" id="UP000290253">
    <property type="component" value="Unassembled WGS sequence"/>
</dbReference>
<protein>
    <recommendedName>
        <fullName evidence="3">Apea-like HEPN domain-containing protein</fullName>
    </recommendedName>
</protein>
<dbReference type="RefSeq" id="WP_129207502.1">
    <property type="nucleotide sequence ID" value="NZ_BMGU01000001.1"/>
</dbReference>
<proteinExistence type="predicted"/>
<evidence type="ECO:0000313" key="2">
    <source>
        <dbReference type="Proteomes" id="UP000290253"/>
    </source>
</evidence>
<comment type="caution">
    <text evidence="1">The sequence shown here is derived from an EMBL/GenBank/DDBJ whole genome shotgun (WGS) entry which is preliminary data.</text>
</comment>